<evidence type="ECO:0000313" key="2">
    <source>
        <dbReference type="Proteomes" id="UP000324222"/>
    </source>
</evidence>
<dbReference type="EMBL" id="VSRR010007728">
    <property type="protein sequence ID" value="MPC47427.1"/>
    <property type="molecule type" value="Genomic_DNA"/>
</dbReference>
<comment type="caution">
    <text evidence="1">The sequence shown here is derived from an EMBL/GenBank/DDBJ whole genome shotgun (WGS) entry which is preliminary data.</text>
</comment>
<proteinExistence type="predicted"/>
<keyword evidence="2" id="KW-1185">Reference proteome</keyword>
<reference evidence="1 2" key="1">
    <citation type="submission" date="2019-05" db="EMBL/GenBank/DDBJ databases">
        <title>Another draft genome of Portunus trituberculatus and its Hox gene families provides insights of decapod evolution.</title>
        <authorList>
            <person name="Jeong J.-H."/>
            <person name="Song I."/>
            <person name="Kim S."/>
            <person name="Choi T."/>
            <person name="Kim D."/>
            <person name="Ryu S."/>
            <person name="Kim W."/>
        </authorList>
    </citation>
    <scope>NUCLEOTIDE SEQUENCE [LARGE SCALE GENOMIC DNA]</scope>
    <source>
        <tissue evidence="1">Muscle</tissue>
    </source>
</reference>
<evidence type="ECO:0000313" key="1">
    <source>
        <dbReference type="EMBL" id="MPC47427.1"/>
    </source>
</evidence>
<gene>
    <name evidence="1" type="ORF">E2C01_041172</name>
</gene>
<sequence>MGLGKEGNCKKQATAVQPWAWQYLSVKGTIPWREHLGGLQHHVTVALPLQGLVVRNVLRLMGAVLQATQPLPRSIMLQMIVIYKLQGFNKENSCHLVVSRVTGEGTKE</sequence>
<protein>
    <submittedName>
        <fullName evidence="1">Uncharacterized protein</fullName>
    </submittedName>
</protein>
<dbReference type="Proteomes" id="UP000324222">
    <property type="component" value="Unassembled WGS sequence"/>
</dbReference>
<accession>A0A5B7FPZ8</accession>
<name>A0A5B7FPZ8_PORTR</name>
<organism evidence="1 2">
    <name type="scientific">Portunus trituberculatus</name>
    <name type="common">Swimming crab</name>
    <name type="synonym">Neptunus trituberculatus</name>
    <dbReference type="NCBI Taxonomy" id="210409"/>
    <lineage>
        <taxon>Eukaryota</taxon>
        <taxon>Metazoa</taxon>
        <taxon>Ecdysozoa</taxon>
        <taxon>Arthropoda</taxon>
        <taxon>Crustacea</taxon>
        <taxon>Multicrustacea</taxon>
        <taxon>Malacostraca</taxon>
        <taxon>Eumalacostraca</taxon>
        <taxon>Eucarida</taxon>
        <taxon>Decapoda</taxon>
        <taxon>Pleocyemata</taxon>
        <taxon>Brachyura</taxon>
        <taxon>Eubrachyura</taxon>
        <taxon>Portunoidea</taxon>
        <taxon>Portunidae</taxon>
        <taxon>Portuninae</taxon>
        <taxon>Portunus</taxon>
    </lineage>
</organism>
<dbReference type="AlphaFoldDB" id="A0A5B7FPZ8"/>